<dbReference type="InterPro" id="IPR000182">
    <property type="entry name" value="GNAT_dom"/>
</dbReference>
<dbReference type="Pfam" id="PF00583">
    <property type="entry name" value="Acetyltransf_1"/>
    <property type="match status" value="1"/>
</dbReference>
<protein>
    <submittedName>
        <fullName evidence="2">Sortase</fullName>
    </submittedName>
</protein>
<dbReference type="eggNOG" id="COG0456">
    <property type="taxonomic scope" value="Bacteria"/>
</dbReference>
<dbReference type="PROSITE" id="PS51186">
    <property type="entry name" value="GNAT"/>
    <property type="match status" value="1"/>
</dbReference>
<feature type="domain" description="N-acetyltransferase" evidence="1">
    <location>
        <begin position="8"/>
        <end position="151"/>
    </location>
</feature>
<evidence type="ECO:0000313" key="2">
    <source>
        <dbReference type="EMBL" id="EAQ99123.1"/>
    </source>
</evidence>
<sequence length="156" mass="17277">MSFQPHDICLRPCRRSDREACLALFDANCPAFFAPNEREDYVLFLDESPESYQVATAAGRVIGAYGVFRRGERVAINWILLAPDAQGMGLGALFMERAVEEARALGGKVLNIAASHLSAPFFQRFGALERGRVTNGWGPGMHRVDMALMIETSKRL</sequence>
<comment type="caution">
    <text evidence="2">The sequence shown here is derived from an EMBL/GenBank/DDBJ whole genome shotgun (WGS) entry which is preliminary data.</text>
</comment>
<keyword evidence="3" id="KW-1185">Reference proteome</keyword>
<gene>
    <name evidence="2" type="ORF">KT71_15676</name>
</gene>
<dbReference type="STRING" id="314285.KT71_15676"/>
<proteinExistence type="predicted"/>
<reference evidence="2 3" key="2">
    <citation type="journal article" date="2009" name="PLoS ONE">
        <title>The photosynthetic apparatus and its regulation in the aerobic gammaproteobacterium Congregibacter litoralis gen. nov., sp. nov.</title>
        <authorList>
            <person name="Spring S."/>
            <person name="Lunsdorf H."/>
            <person name="Fuchs B.M."/>
            <person name="Tindall B.J."/>
        </authorList>
    </citation>
    <scope>NUCLEOTIDE SEQUENCE [LARGE SCALE GENOMIC DNA]</scope>
    <source>
        <strain evidence="2">KT71</strain>
    </source>
</reference>
<reference evidence="2 3" key="1">
    <citation type="journal article" date="2007" name="Proc. Natl. Acad. Sci. U.S.A.">
        <title>Characterization of a marine gammaproteobacterium capable of aerobic anoxygenic photosynthesis.</title>
        <authorList>
            <person name="Fuchs B.M."/>
            <person name="Spring S."/>
            <person name="Teeling H."/>
            <person name="Quast C."/>
            <person name="Wulf J."/>
            <person name="Schattenhofer M."/>
            <person name="Yan S."/>
            <person name="Ferriera S."/>
            <person name="Johnson J."/>
            <person name="Glockner F.O."/>
            <person name="Amann R."/>
        </authorList>
    </citation>
    <scope>NUCLEOTIDE SEQUENCE [LARGE SCALE GENOMIC DNA]</scope>
    <source>
        <strain evidence="2">KT71</strain>
    </source>
</reference>
<dbReference type="SUPFAM" id="SSF55729">
    <property type="entry name" value="Acyl-CoA N-acyltransferases (Nat)"/>
    <property type="match status" value="1"/>
</dbReference>
<dbReference type="CDD" id="cd04301">
    <property type="entry name" value="NAT_SF"/>
    <property type="match status" value="1"/>
</dbReference>
<dbReference type="RefSeq" id="WP_008295569.1">
    <property type="nucleotide sequence ID" value="NZ_CM002299.1"/>
</dbReference>
<evidence type="ECO:0000259" key="1">
    <source>
        <dbReference type="PROSITE" id="PS51186"/>
    </source>
</evidence>
<dbReference type="InterPro" id="IPR016181">
    <property type="entry name" value="Acyl_CoA_acyltransferase"/>
</dbReference>
<dbReference type="OrthoDB" id="2380306at2"/>
<dbReference type="AlphaFoldDB" id="A4A356"/>
<dbReference type="GO" id="GO:0016747">
    <property type="term" value="F:acyltransferase activity, transferring groups other than amino-acyl groups"/>
    <property type="evidence" value="ECO:0007669"/>
    <property type="project" value="InterPro"/>
</dbReference>
<organism evidence="2 3">
    <name type="scientific">Congregibacter litoralis KT71</name>
    <dbReference type="NCBI Taxonomy" id="314285"/>
    <lineage>
        <taxon>Bacteria</taxon>
        <taxon>Pseudomonadati</taxon>
        <taxon>Pseudomonadota</taxon>
        <taxon>Gammaproteobacteria</taxon>
        <taxon>Cellvibrionales</taxon>
        <taxon>Halieaceae</taxon>
        <taxon>Congregibacter</taxon>
    </lineage>
</organism>
<accession>A4A356</accession>
<dbReference type="HOGENOM" id="CLU_119554_0_0_6"/>
<dbReference type="EMBL" id="AAOA02000001">
    <property type="protein sequence ID" value="EAQ99123.1"/>
    <property type="molecule type" value="Genomic_DNA"/>
</dbReference>
<name>A4A356_9GAMM</name>
<dbReference type="Proteomes" id="UP000019205">
    <property type="component" value="Chromosome"/>
</dbReference>
<evidence type="ECO:0000313" key="3">
    <source>
        <dbReference type="Proteomes" id="UP000019205"/>
    </source>
</evidence>
<dbReference type="Gene3D" id="3.40.630.30">
    <property type="match status" value="1"/>
</dbReference>